<dbReference type="OMA" id="FISFDLM"/>
<evidence type="ECO:0000259" key="4">
    <source>
        <dbReference type="PROSITE" id="PS50097"/>
    </source>
</evidence>
<reference evidence="5" key="2">
    <citation type="submission" date="2025-08" db="UniProtKB">
        <authorList>
            <consortium name="Ensembl"/>
        </authorList>
    </citation>
    <scope>IDENTIFICATION</scope>
</reference>
<dbReference type="SMART" id="SM00225">
    <property type="entry name" value="BTB"/>
    <property type="match status" value="1"/>
</dbReference>
<feature type="region of interest" description="Disordered" evidence="3">
    <location>
        <begin position="664"/>
        <end position="707"/>
    </location>
</feature>
<dbReference type="InterPro" id="IPR017096">
    <property type="entry name" value="BTB-kelch_protein"/>
</dbReference>
<dbReference type="GO" id="GO:0043161">
    <property type="term" value="P:proteasome-mediated ubiquitin-dependent protein catabolic process"/>
    <property type="evidence" value="ECO:0007669"/>
    <property type="project" value="Ensembl"/>
</dbReference>
<dbReference type="Pfam" id="PF00651">
    <property type="entry name" value="BTB"/>
    <property type="match status" value="1"/>
</dbReference>
<feature type="domain" description="BTB" evidence="4">
    <location>
        <begin position="63"/>
        <end position="138"/>
    </location>
</feature>
<dbReference type="Gene3D" id="3.30.710.10">
    <property type="entry name" value="Potassium Channel Kv1.1, Chain A"/>
    <property type="match status" value="1"/>
</dbReference>
<gene>
    <name evidence="5" type="primary">KBTBD6</name>
</gene>
<dbReference type="SMART" id="SM00612">
    <property type="entry name" value="Kelch"/>
    <property type="match status" value="1"/>
</dbReference>
<dbReference type="SUPFAM" id="SSF54695">
    <property type="entry name" value="POZ domain"/>
    <property type="match status" value="1"/>
</dbReference>
<dbReference type="PANTHER" id="PTHR24412:SF385">
    <property type="entry name" value="KELCH REPEAT AND BTB DOMAIN-CONTAINING PROTEIN 6"/>
    <property type="match status" value="1"/>
</dbReference>
<reference evidence="5" key="1">
    <citation type="submission" date="2009-03" db="EMBL/GenBank/DDBJ databases">
        <authorList>
            <person name="Warren W."/>
            <person name="Ye L."/>
            <person name="Minx P."/>
            <person name="Worley K."/>
            <person name="Gibbs R."/>
            <person name="Wilson R.K."/>
        </authorList>
    </citation>
    <scope>NUCLEOTIDE SEQUENCE [LARGE SCALE GENOMIC DNA]</scope>
</reference>
<feature type="compositionally biased region" description="Low complexity" evidence="3">
    <location>
        <begin position="671"/>
        <end position="695"/>
    </location>
</feature>
<keyword evidence="6" id="KW-1185">Reference proteome</keyword>
<dbReference type="Pfam" id="PF01344">
    <property type="entry name" value="Kelch_1"/>
    <property type="match status" value="1"/>
</dbReference>
<dbReference type="PIRSF" id="PIRSF037037">
    <property type="entry name" value="Kelch-like_protein_gigaxonin"/>
    <property type="match status" value="1"/>
</dbReference>
<reference evidence="5" key="3">
    <citation type="submission" date="2025-09" db="UniProtKB">
        <authorList>
            <consortium name="Ensembl"/>
        </authorList>
    </citation>
    <scope>IDENTIFICATION</scope>
</reference>
<evidence type="ECO:0000256" key="2">
    <source>
        <dbReference type="ARBA" id="ARBA00022737"/>
    </source>
</evidence>
<accession>F7BVK5</accession>
<evidence type="ECO:0000256" key="1">
    <source>
        <dbReference type="ARBA" id="ARBA00022441"/>
    </source>
</evidence>
<dbReference type="FunCoup" id="F7BVK5">
    <property type="interactions" value="1198"/>
</dbReference>
<dbReference type="SUPFAM" id="SSF117281">
    <property type="entry name" value="Kelch motif"/>
    <property type="match status" value="1"/>
</dbReference>
<sequence length="707" mass="79649">MQSREDAPRSRRLASPRGGRRPKRISKPSVSAFFTGPEELKDTAHSAALLAQLKSFYDARLLCDVTIEVVTPGSGPGTGRLFSCNRNVLAAACPYFKSMFTGGMYESQQASVTMHDVDAESFEVLVDYCYTGRVSLSEANVQRLYAASDMLQLEYVREACASFLARRLDLTNCTAILKFADAFDHHKLRSQAQSYIAHNFKQLSRMGSIREETLADLTLAQSYIAHNFKQLSHMGSIREETLADLTLAQLLAVLRLDSLDVESERTVCHVAVQWLEAAPKERGPSAAEVFKCVRWTHFTEEDQDYLEGLLSKPLVKKYCLGVVEGALQMRYGDLLYKSLVPVPNSSSSGGSSSSSSSNSVVPAAENPPQRLGMCAKEMLIFFGHPRDPFLCCDPYSGDLYKVPSPLTCLAHTRTVTTLAVCISPEHDIYLAAQPRTDLWVYKPGQNSWHQLADRMLCREGMDVAYLNGYIYILGGRDPITGVKLKEVECYNVKRNQWALVAPLPHSFLSFDLLVIRDYLYALNSKRMFCYDPSHNMWLKCVSLKRNDFQEACVFNEEIYCICDIPVMKVYNPVRAEWRQMNNIPLVSETNNYRIIKHGQKLLLVTSRTPQWKKNRVTVYEYDIRGDQWINIGTTLGLLQFDSNFFCLSARVYPSCLEPGQSFLTEEEEIPSESSTEWDLGGFSEPESESGSSSSISDDDFWVRVAPQ</sequence>
<dbReference type="STRING" id="9483.ENSCJAP00000049960"/>
<dbReference type="InterPro" id="IPR006652">
    <property type="entry name" value="Kelch_1"/>
</dbReference>
<dbReference type="InterPro" id="IPR046790">
    <property type="entry name" value="KBTB_W-LIR"/>
</dbReference>
<evidence type="ECO:0000256" key="3">
    <source>
        <dbReference type="SAM" id="MobiDB-lite"/>
    </source>
</evidence>
<keyword evidence="1" id="KW-0880">Kelch repeat</keyword>
<dbReference type="Ensembl" id="ENSCJAT00000058146.3">
    <property type="protein sequence ID" value="ENSCJAP00000049960.3"/>
    <property type="gene ID" value="ENSCJAG00000017764.4"/>
</dbReference>
<dbReference type="Gene3D" id="2.120.10.80">
    <property type="entry name" value="Kelch-type beta propeller"/>
    <property type="match status" value="1"/>
</dbReference>
<dbReference type="CDD" id="cd18273">
    <property type="entry name" value="BTB_POZ_KBTBD6_7"/>
    <property type="match status" value="1"/>
</dbReference>
<dbReference type="InterPro" id="IPR011333">
    <property type="entry name" value="SKP1/BTB/POZ_sf"/>
</dbReference>
<evidence type="ECO:0000313" key="6">
    <source>
        <dbReference type="Proteomes" id="UP000008225"/>
    </source>
</evidence>
<dbReference type="GO" id="GO:0070936">
    <property type="term" value="P:protein K48-linked ubiquitination"/>
    <property type="evidence" value="ECO:0007669"/>
    <property type="project" value="Ensembl"/>
</dbReference>
<dbReference type="InterPro" id="IPR015915">
    <property type="entry name" value="Kelch-typ_b-propeller"/>
</dbReference>
<proteinExistence type="predicted"/>
<dbReference type="Pfam" id="PF20165">
    <property type="entry name" value="KBTB_W-LIR"/>
    <property type="match status" value="1"/>
</dbReference>
<dbReference type="Pfam" id="PF07707">
    <property type="entry name" value="BACK"/>
    <property type="match status" value="1"/>
</dbReference>
<dbReference type="InParanoid" id="F7BVK5"/>
<dbReference type="FunFam" id="2.120.10.80:FF:000028">
    <property type="entry name" value="Kelch repeat and BTB (POZ) domain-containing 7"/>
    <property type="match status" value="1"/>
</dbReference>
<name>F7BVK5_CALJA</name>
<dbReference type="AlphaFoldDB" id="F7BVK5"/>
<evidence type="ECO:0000313" key="5">
    <source>
        <dbReference type="Ensembl" id="ENSCJAP00000049960.3"/>
    </source>
</evidence>
<dbReference type="SMART" id="SM00875">
    <property type="entry name" value="BACK"/>
    <property type="match status" value="1"/>
</dbReference>
<keyword evidence="2" id="KW-0677">Repeat</keyword>
<dbReference type="GO" id="GO:0031463">
    <property type="term" value="C:Cul3-RING ubiquitin ligase complex"/>
    <property type="evidence" value="ECO:0007669"/>
    <property type="project" value="Ensembl"/>
</dbReference>
<dbReference type="PANTHER" id="PTHR24412">
    <property type="entry name" value="KELCH PROTEIN"/>
    <property type="match status" value="1"/>
</dbReference>
<dbReference type="Bgee" id="ENSCJAG00000017764">
    <property type="expression patterns" value="Expressed in cerebellum and 6 other cell types or tissues"/>
</dbReference>
<dbReference type="Proteomes" id="UP000008225">
    <property type="component" value="Chromosome 5"/>
</dbReference>
<dbReference type="InterPro" id="IPR047933">
    <property type="entry name" value="KBTBD6_7_BTB_POZ"/>
</dbReference>
<organism evidence="5 6">
    <name type="scientific">Callithrix jacchus</name>
    <name type="common">White-tufted-ear marmoset</name>
    <name type="synonym">Simia Jacchus</name>
    <dbReference type="NCBI Taxonomy" id="9483"/>
    <lineage>
        <taxon>Eukaryota</taxon>
        <taxon>Metazoa</taxon>
        <taxon>Chordata</taxon>
        <taxon>Craniata</taxon>
        <taxon>Vertebrata</taxon>
        <taxon>Euteleostomi</taxon>
        <taxon>Mammalia</taxon>
        <taxon>Eutheria</taxon>
        <taxon>Euarchontoglires</taxon>
        <taxon>Primates</taxon>
        <taxon>Haplorrhini</taxon>
        <taxon>Platyrrhini</taxon>
        <taxon>Cebidae</taxon>
        <taxon>Callitrichinae</taxon>
        <taxon>Callithrix</taxon>
        <taxon>Callithrix</taxon>
    </lineage>
</organism>
<dbReference type="InterPro" id="IPR011705">
    <property type="entry name" value="BACK"/>
</dbReference>
<dbReference type="GeneTree" id="ENSGT00940000155175"/>
<dbReference type="GO" id="GO:0005737">
    <property type="term" value="C:cytoplasm"/>
    <property type="evidence" value="ECO:0007669"/>
    <property type="project" value="Ensembl"/>
</dbReference>
<dbReference type="PROSITE" id="PS50097">
    <property type="entry name" value="BTB"/>
    <property type="match status" value="1"/>
</dbReference>
<protein>
    <submittedName>
        <fullName evidence="5">Kelch repeat and BTB domain containing 6</fullName>
    </submittedName>
</protein>
<dbReference type="GO" id="GO:0005634">
    <property type="term" value="C:nucleus"/>
    <property type="evidence" value="ECO:0007669"/>
    <property type="project" value="Ensembl"/>
</dbReference>
<dbReference type="Gene3D" id="1.25.40.420">
    <property type="match status" value="2"/>
</dbReference>
<feature type="region of interest" description="Disordered" evidence="3">
    <location>
        <begin position="1"/>
        <end position="28"/>
    </location>
</feature>
<feature type="compositionally biased region" description="Basic residues" evidence="3">
    <location>
        <begin position="10"/>
        <end position="26"/>
    </location>
</feature>
<dbReference type="GO" id="GO:0035020">
    <property type="term" value="P:regulation of Rac protein signal transduction"/>
    <property type="evidence" value="ECO:0007669"/>
    <property type="project" value="Ensembl"/>
</dbReference>
<dbReference type="InterPro" id="IPR000210">
    <property type="entry name" value="BTB/POZ_dom"/>
</dbReference>